<dbReference type="InterPro" id="IPR016024">
    <property type="entry name" value="ARM-type_fold"/>
</dbReference>
<dbReference type="PANTHER" id="PTHR21467">
    <property type="entry name" value="PROTEIN PHOSPHATASE 4 REGULATORY SUBUNIT 4 PPP4R4"/>
    <property type="match status" value="1"/>
</dbReference>
<name>A0ABV0RZJ1_9TELE</name>
<dbReference type="InterPro" id="IPR039918">
    <property type="entry name" value="PPP4R4"/>
</dbReference>
<dbReference type="InterPro" id="IPR000357">
    <property type="entry name" value="HEAT"/>
</dbReference>
<evidence type="ECO:0000256" key="1">
    <source>
        <dbReference type="ARBA" id="ARBA00022737"/>
    </source>
</evidence>
<proteinExistence type="predicted"/>
<dbReference type="SUPFAM" id="SSF48371">
    <property type="entry name" value="ARM repeat"/>
    <property type="match status" value="1"/>
</dbReference>
<keyword evidence="4" id="KW-1185">Reference proteome</keyword>
<dbReference type="EMBL" id="JAHRIN010062382">
    <property type="protein sequence ID" value="MEQ2213571.1"/>
    <property type="molecule type" value="Genomic_DNA"/>
</dbReference>
<evidence type="ECO:0000313" key="3">
    <source>
        <dbReference type="EMBL" id="MEQ2213571.1"/>
    </source>
</evidence>
<dbReference type="PANTHER" id="PTHR21467:SF0">
    <property type="entry name" value="SERINE_THREONINE-PROTEIN PHOSPHATASE 4 REGULATORY SUBUNIT 4"/>
    <property type="match status" value="1"/>
</dbReference>
<feature type="repeat" description="HEAT" evidence="2">
    <location>
        <begin position="64"/>
        <end position="102"/>
    </location>
</feature>
<keyword evidence="1" id="KW-0677">Repeat</keyword>
<dbReference type="InterPro" id="IPR021133">
    <property type="entry name" value="HEAT_type_2"/>
</dbReference>
<sequence length="399" mass="44580">MTLSPPGPPCGPPEELQELAFIERPIRRSLKTAEEIDQLTVDEDLNDVERAVYLLRVDDTRAELLPELLGLAGDEESSVRLAAFDSIISLMEMMDGGSLSDEQKRLLLQKFQVLCITGLPTEENRMDVSESTLIRCNCCYNLPAMVAFVDPSHFLSDLYPPFSSLCSDPEVSVRRSVAASFHQNILLCHFPANLPLLLISEEIQIYVSNICVNFYINISCMNGMQEMLLLYVGNVFDYMSCYFHVCVPHLMFVVAVEVLDALMNHLDETLEVVLSRGDNLMLDNKSCCLHCCQLNSRLDLLCVGGSMRSCCIATAAYPGCCLENCCTKPSLLGSSSFSPPTSALLDSDNPTAQGRSYWNRLRFLDVCEIATEIFSRKYFNKHFLIPALELVHDPVANVR</sequence>
<accession>A0ABV0RZJ1</accession>
<organism evidence="3 4">
    <name type="scientific">Xenoophorus captivus</name>
    <dbReference type="NCBI Taxonomy" id="1517983"/>
    <lineage>
        <taxon>Eukaryota</taxon>
        <taxon>Metazoa</taxon>
        <taxon>Chordata</taxon>
        <taxon>Craniata</taxon>
        <taxon>Vertebrata</taxon>
        <taxon>Euteleostomi</taxon>
        <taxon>Actinopterygii</taxon>
        <taxon>Neopterygii</taxon>
        <taxon>Teleostei</taxon>
        <taxon>Neoteleostei</taxon>
        <taxon>Acanthomorphata</taxon>
        <taxon>Ovalentaria</taxon>
        <taxon>Atherinomorphae</taxon>
        <taxon>Cyprinodontiformes</taxon>
        <taxon>Goodeidae</taxon>
        <taxon>Xenoophorus</taxon>
    </lineage>
</organism>
<dbReference type="Proteomes" id="UP001434883">
    <property type="component" value="Unassembled WGS sequence"/>
</dbReference>
<dbReference type="Pfam" id="PF02985">
    <property type="entry name" value="HEAT"/>
    <property type="match status" value="1"/>
</dbReference>
<comment type="caution">
    <text evidence="3">The sequence shown here is derived from an EMBL/GenBank/DDBJ whole genome shotgun (WGS) entry which is preliminary data.</text>
</comment>
<protein>
    <submittedName>
        <fullName evidence="3">Uncharacterized protein</fullName>
    </submittedName>
</protein>
<evidence type="ECO:0000256" key="2">
    <source>
        <dbReference type="PROSITE-ProRule" id="PRU00103"/>
    </source>
</evidence>
<dbReference type="PROSITE" id="PS50077">
    <property type="entry name" value="HEAT_REPEAT"/>
    <property type="match status" value="1"/>
</dbReference>
<gene>
    <name evidence="3" type="ORF">XENOCAPTIV_017120</name>
</gene>
<dbReference type="InterPro" id="IPR011989">
    <property type="entry name" value="ARM-like"/>
</dbReference>
<evidence type="ECO:0000313" key="4">
    <source>
        <dbReference type="Proteomes" id="UP001434883"/>
    </source>
</evidence>
<reference evidence="3 4" key="1">
    <citation type="submission" date="2021-06" db="EMBL/GenBank/DDBJ databases">
        <authorList>
            <person name="Palmer J.M."/>
        </authorList>
    </citation>
    <scope>NUCLEOTIDE SEQUENCE [LARGE SCALE GENOMIC DNA]</scope>
    <source>
        <strain evidence="3 4">XC_2019</strain>
        <tissue evidence="3">Muscle</tissue>
    </source>
</reference>
<dbReference type="Gene3D" id="1.25.10.10">
    <property type="entry name" value="Leucine-rich Repeat Variant"/>
    <property type="match status" value="2"/>
</dbReference>